<proteinExistence type="predicted"/>
<evidence type="ECO:0000313" key="2">
    <source>
        <dbReference type="Proteomes" id="UP000015105"/>
    </source>
</evidence>
<name>A0A453A1G8_AEGTS</name>
<organism evidence="1 2">
    <name type="scientific">Aegilops tauschii subsp. strangulata</name>
    <name type="common">Goatgrass</name>
    <dbReference type="NCBI Taxonomy" id="200361"/>
    <lineage>
        <taxon>Eukaryota</taxon>
        <taxon>Viridiplantae</taxon>
        <taxon>Streptophyta</taxon>
        <taxon>Embryophyta</taxon>
        <taxon>Tracheophyta</taxon>
        <taxon>Spermatophyta</taxon>
        <taxon>Magnoliopsida</taxon>
        <taxon>Liliopsida</taxon>
        <taxon>Poales</taxon>
        <taxon>Poaceae</taxon>
        <taxon>BOP clade</taxon>
        <taxon>Pooideae</taxon>
        <taxon>Triticodae</taxon>
        <taxon>Triticeae</taxon>
        <taxon>Triticinae</taxon>
        <taxon>Aegilops</taxon>
    </lineage>
</organism>
<reference evidence="1" key="3">
    <citation type="journal article" date="2017" name="Nature">
        <title>Genome sequence of the progenitor of the wheat D genome Aegilops tauschii.</title>
        <authorList>
            <person name="Luo M.C."/>
            <person name="Gu Y.Q."/>
            <person name="Puiu D."/>
            <person name="Wang H."/>
            <person name="Twardziok S.O."/>
            <person name="Deal K.R."/>
            <person name="Huo N."/>
            <person name="Zhu T."/>
            <person name="Wang L."/>
            <person name="Wang Y."/>
            <person name="McGuire P.E."/>
            <person name="Liu S."/>
            <person name="Long H."/>
            <person name="Ramasamy R.K."/>
            <person name="Rodriguez J.C."/>
            <person name="Van S.L."/>
            <person name="Yuan L."/>
            <person name="Wang Z."/>
            <person name="Xia Z."/>
            <person name="Xiao L."/>
            <person name="Anderson O.D."/>
            <person name="Ouyang S."/>
            <person name="Liang Y."/>
            <person name="Zimin A.V."/>
            <person name="Pertea G."/>
            <person name="Qi P."/>
            <person name="Bennetzen J.L."/>
            <person name="Dai X."/>
            <person name="Dawson M.W."/>
            <person name="Muller H.G."/>
            <person name="Kugler K."/>
            <person name="Rivarola-Duarte L."/>
            <person name="Spannagl M."/>
            <person name="Mayer K.F.X."/>
            <person name="Lu F.H."/>
            <person name="Bevan M.W."/>
            <person name="Leroy P."/>
            <person name="Li P."/>
            <person name="You F.M."/>
            <person name="Sun Q."/>
            <person name="Liu Z."/>
            <person name="Lyons E."/>
            <person name="Wicker T."/>
            <person name="Salzberg S.L."/>
            <person name="Devos K.M."/>
            <person name="Dvorak J."/>
        </authorList>
    </citation>
    <scope>NUCLEOTIDE SEQUENCE [LARGE SCALE GENOMIC DNA]</scope>
    <source>
        <strain evidence="1">cv. AL8/78</strain>
    </source>
</reference>
<reference evidence="2" key="2">
    <citation type="journal article" date="2017" name="Nat. Plants">
        <title>The Aegilops tauschii genome reveals multiple impacts of transposons.</title>
        <authorList>
            <person name="Zhao G."/>
            <person name="Zou C."/>
            <person name="Li K."/>
            <person name="Wang K."/>
            <person name="Li T."/>
            <person name="Gao L."/>
            <person name="Zhang X."/>
            <person name="Wang H."/>
            <person name="Yang Z."/>
            <person name="Liu X."/>
            <person name="Jiang W."/>
            <person name="Mao L."/>
            <person name="Kong X."/>
            <person name="Jiao Y."/>
            <person name="Jia J."/>
        </authorList>
    </citation>
    <scope>NUCLEOTIDE SEQUENCE [LARGE SCALE GENOMIC DNA]</scope>
    <source>
        <strain evidence="2">cv. AL8/78</strain>
    </source>
</reference>
<reference evidence="2" key="1">
    <citation type="journal article" date="2014" name="Science">
        <title>Ancient hybridizations among the ancestral genomes of bread wheat.</title>
        <authorList>
            <consortium name="International Wheat Genome Sequencing Consortium,"/>
            <person name="Marcussen T."/>
            <person name="Sandve S.R."/>
            <person name="Heier L."/>
            <person name="Spannagl M."/>
            <person name="Pfeifer M."/>
            <person name="Jakobsen K.S."/>
            <person name="Wulff B.B."/>
            <person name="Steuernagel B."/>
            <person name="Mayer K.F."/>
            <person name="Olsen O.A."/>
        </authorList>
    </citation>
    <scope>NUCLEOTIDE SEQUENCE [LARGE SCALE GENOMIC DNA]</scope>
    <source>
        <strain evidence="2">cv. AL8/78</strain>
    </source>
</reference>
<accession>A0A453A1G8</accession>
<evidence type="ECO:0000313" key="1">
    <source>
        <dbReference type="EnsemblPlants" id="AET1Gv21004500.1"/>
    </source>
</evidence>
<keyword evidence="2" id="KW-1185">Reference proteome</keyword>
<dbReference type="Gramene" id="AET1Gv21004500.1">
    <property type="protein sequence ID" value="AET1Gv21004500.1"/>
    <property type="gene ID" value="AET1Gv21004500"/>
</dbReference>
<protein>
    <submittedName>
        <fullName evidence="1">Uncharacterized protein</fullName>
    </submittedName>
</protein>
<reference evidence="1" key="4">
    <citation type="submission" date="2019-03" db="UniProtKB">
        <authorList>
            <consortium name="EnsemblPlants"/>
        </authorList>
    </citation>
    <scope>IDENTIFICATION</scope>
</reference>
<reference evidence="1" key="5">
    <citation type="journal article" date="2021" name="G3 (Bethesda)">
        <title>Aegilops tauschii genome assembly Aet v5.0 features greater sequence contiguity and improved annotation.</title>
        <authorList>
            <person name="Wang L."/>
            <person name="Zhu T."/>
            <person name="Rodriguez J.C."/>
            <person name="Deal K.R."/>
            <person name="Dubcovsky J."/>
            <person name="McGuire P.E."/>
            <person name="Lux T."/>
            <person name="Spannagl M."/>
            <person name="Mayer K.F.X."/>
            <person name="Baldrich P."/>
            <person name="Meyers B.C."/>
            <person name="Huo N."/>
            <person name="Gu Y.Q."/>
            <person name="Zhou H."/>
            <person name="Devos K.M."/>
            <person name="Bennetzen J.L."/>
            <person name="Unver T."/>
            <person name="Budak H."/>
            <person name="Gulick P.J."/>
            <person name="Galiba G."/>
            <person name="Kalapos B."/>
            <person name="Nelson D.R."/>
            <person name="Li P."/>
            <person name="You F.M."/>
            <person name="Luo M.C."/>
            <person name="Dvorak J."/>
        </authorList>
    </citation>
    <scope>NUCLEOTIDE SEQUENCE [LARGE SCALE GENOMIC DNA]</scope>
    <source>
        <strain evidence="1">cv. AL8/78</strain>
    </source>
</reference>
<dbReference type="EnsemblPlants" id="AET1Gv21004500.1">
    <property type="protein sequence ID" value="AET1Gv21004500.1"/>
    <property type="gene ID" value="AET1Gv21004500"/>
</dbReference>
<dbReference type="Proteomes" id="UP000015105">
    <property type="component" value="Chromosome 1D"/>
</dbReference>
<sequence length="111" mass="12387">MDVFVDRVTLAVVEEVLFGHGEVWMASHMAMDDRVSVFGGLYGRCTVRVAMRCCVMHMSIVVVIACSLLWPRSSAADIISMHKQATMCRYCPRTSSLVFSSSNPLCPVRRI</sequence>
<dbReference type="AlphaFoldDB" id="A0A453A1G8"/>